<dbReference type="FunCoup" id="A0A8V0ZB47">
    <property type="interactions" value="2101"/>
</dbReference>
<sequence>RSSRRHSPHRATGRSTARPQKRRGEPRRSHVPIPTKSGGRRGSRRNRLRPRFPPPFETRSAGSPHGSSGSGTCQPAVTPAVAAARRPPFRVAQDGGAPPLGFLSNGALQPRAPPKGTAGLRRAEAASAAERRPGRLRPLGVGRAHGDRGRAGEKNSFAQRDSLTETLDLACEEFECFARFSEREKMANIRAEINEKKLETELLQLEMETADIVHPFYLSKKYQILQDVNRHLEAVLKEKKRLRQRLIKPICQETLPIKADFHKYVVELLTEAVTFIEKLENHLQTVRVIPQVPTFMKNLDVALTKTEVLVTDLEELTEQIVQWREVQKEVYSDSICNTAELDLGLSA</sequence>
<dbReference type="GO" id="GO:0070652">
    <property type="term" value="C:HAUS complex"/>
    <property type="evidence" value="ECO:0000318"/>
    <property type="project" value="GO_Central"/>
</dbReference>
<feature type="compositionally biased region" description="Basic and acidic residues" evidence="2">
    <location>
        <begin position="144"/>
        <end position="153"/>
    </location>
</feature>
<dbReference type="Pfam" id="PF15003">
    <property type="entry name" value="HAUS2"/>
    <property type="match status" value="1"/>
</dbReference>
<reference evidence="3" key="1">
    <citation type="submission" date="2020-11" db="EMBL/GenBank/DDBJ databases">
        <title>Gallus gallus (Chicken) genome, bGalGal1, GRCg7b, maternal haplotype autosomes + Z &amp; W.</title>
        <authorList>
            <person name="Warren W."/>
            <person name="Formenti G."/>
            <person name="Fedrigo O."/>
            <person name="Haase B."/>
            <person name="Mountcastle J."/>
            <person name="Balacco J."/>
            <person name="Tracey A."/>
            <person name="Schneider V."/>
            <person name="Okimoto R."/>
            <person name="Cheng H."/>
            <person name="Hawken R."/>
            <person name="Howe K."/>
            <person name="Jarvis E.D."/>
        </authorList>
    </citation>
    <scope>NUCLEOTIDE SEQUENCE [LARGE SCALE GENOMIC DNA]</scope>
    <source>
        <strain evidence="3">Broiler</strain>
    </source>
</reference>
<feature type="region of interest" description="Disordered" evidence="2">
    <location>
        <begin position="1"/>
        <end position="75"/>
    </location>
</feature>
<dbReference type="AlphaFoldDB" id="A0A8V0ZB47"/>
<feature type="coiled-coil region" evidence="1">
    <location>
        <begin position="186"/>
        <end position="245"/>
    </location>
</feature>
<dbReference type="PRINTS" id="PR02088">
    <property type="entry name" value="HAUSAUGMINL2"/>
</dbReference>
<evidence type="ECO:0000256" key="2">
    <source>
        <dbReference type="SAM" id="MobiDB-lite"/>
    </source>
</evidence>
<dbReference type="GO" id="GO:1990498">
    <property type="term" value="C:mitotic spindle microtubule"/>
    <property type="evidence" value="ECO:0000318"/>
    <property type="project" value="GO_Central"/>
</dbReference>
<evidence type="ECO:0000313" key="4">
    <source>
        <dbReference type="Proteomes" id="UP000000539"/>
    </source>
</evidence>
<proteinExistence type="predicted"/>
<feature type="compositionally biased region" description="Basic residues" evidence="2">
    <location>
        <begin position="1"/>
        <end position="12"/>
    </location>
</feature>
<feature type="compositionally biased region" description="Basic residues" evidence="2">
    <location>
        <begin position="38"/>
        <end position="50"/>
    </location>
</feature>
<dbReference type="GO" id="GO:0007098">
    <property type="term" value="P:centrosome cycle"/>
    <property type="evidence" value="ECO:0000318"/>
    <property type="project" value="GO_Central"/>
</dbReference>
<evidence type="ECO:0000313" key="3">
    <source>
        <dbReference type="Ensembl" id="ENSGALP00010028143.1"/>
    </source>
</evidence>
<dbReference type="InterPro" id="IPR026242">
    <property type="entry name" value="HAUS2_metazoa"/>
</dbReference>
<reference evidence="3" key="3">
    <citation type="submission" date="2025-09" db="UniProtKB">
        <authorList>
            <consortium name="Ensembl"/>
        </authorList>
    </citation>
    <scope>IDENTIFICATION</scope>
    <source>
        <strain evidence="3">broiler</strain>
    </source>
</reference>
<reference evidence="3" key="2">
    <citation type="submission" date="2025-08" db="UniProtKB">
        <authorList>
            <consortium name="Ensembl"/>
        </authorList>
    </citation>
    <scope>IDENTIFICATION</scope>
    <source>
        <strain evidence="3">broiler</strain>
    </source>
</reference>
<organism evidence="3 4">
    <name type="scientific">Gallus gallus</name>
    <name type="common">Chicken</name>
    <dbReference type="NCBI Taxonomy" id="9031"/>
    <lineage>
        <taxon>Eukaryota</taxon>
        <taxon>Metazoa</taxon>
        <taxon>Chordata</taxon>
        <taxon>Craniata</taxon>
        <taxon>Vertebrata</taxon>
        <taxon>Euteleostomi</taxon>
        <taxon>Archelosauria</taxon>
        <taxon>Archosauria</taxon>
        <taxon>Dinosauria</taxon>
        <taxon>Saurischia</taxon>
        <taxon>Theropoda</taxon>
        <taxon>Coelurosauria</taxon>
        <taxon>Aves</taxon>
        <taxon>Neognathae</taxon>
        <taxon>Galloanserae</taxon>
        <taxon>Galliformes</taxon>
        <taxon>Phasianidae</taxon>
        <taxon>Phasianinae</taxon>
        <taxon>Gallus</taxon>
    </lineage>
</organism>
<dbReference type="GO" id="GO:0051225">
    <property type="term" value="P:spindle assembly"/>
    <property type="evidence" value="ECO:0000318"/>
    <property type="project" value="GO_Central"/>
</dbReference>
<feature type="region of interest" description="Disordered" evidence="2">
    <location>
        <begin position="90"/>
        <end position="155"/>
    </location>
</feature>
<feature type="compositionally biased region" description="Basic and acidic residues" evidence="2">
    <location>
        <begin position="121"/>
        <end position="133"/>
    </location>
</feature>
<dbReference type="PANTHER" id="PTHR16039">
    <property type="entry name" value="HAUS AUGMIN-LIKE COMPLEX SUBUNIT 2"/>
    <property type="match status" value="1"/>
</dbReference>
<dbReference type="GlyGen" id="A0A8V0ZB47">
    <property type="glycosylation" value="1 site"/>
</dbReference>
<protein>
    <submittedName>
        <fullName evidence="3">HAUS augmin like complex subunit 2</fullName>
    </submittedName>
</protein>
<dbReference type="OrthoDB" id="2436605at2759"/>
<name>A0A8V0ZB47_CHICK</name>
<keyword evidence="4" id="KW-1185">Reference proteome</keyword>
<feature type="compositionally biased region" description="Low complexity" evidence="2">
    <location>
        <begin position="60"/>
        <end position="75"/>
    </location>
</feature>
<dbReference type="PANTHER" id="PTHR16039:SF1">
    <property type="entry name" value="HAUS AUGMIN-LIKE COMPLEX SUBUNIT 2"/>
    <property type="match status" value="1"/>
</dbReference>
<dbReference type="GeneTree" id="ENSGT00390000004927"/>
<keyword evidence="1" id="KW-0175">Coiled coil</keyword>
<evidence type="ECO:0000256" key="1">
    <source>
        <dbReference type="SAM" id="Coils"/>
    </source>
</evidence>
<gene>
    <name evidence="3" type="primary">HAUS2</name>
</gene>
<accession>A0A8V0ZB47</accession>
<dbReference type="Proteomes" id="UP000000539">
    <property type="component" value="Chromosome 5"/>
</dbReference>
<dbReference type="GO" id="GO:0005813">
    <property type="term" value="C:centrosome"/>
    <property type="evidence" value="ECO:0000318"/>
    <property type="project" value="GO_Central"/>
</dbReference>
<dbReference type="InterPro" id="IPR028346">
    <property type="entry name" value="HAUS2"/>
</dbReference>
<dbReference type="Ensembl" id="ENSGALT00010047533.1">
    <property type="protein sequence ID" value="ENSGALP00010028143.1"/>
    <property type="gene ID" value="ENSGALG00010019693.1"/>
</dbReference>
<dbReference type="GO" id="GO:0007020">
    <property type="term" value="P:microtubule nucleation"/>
    <property type="evidence" value="ECO:0000318"/>
    <property type="project" value="GO_Central"/>
</dbReference>